<sequence length="108" mass="12199">MIVECFDDVMSSTSKKDSYTEVAWKGDLYRCEVILVHNVQQGQIRLALYENPESILWDQDNAPAQRANITQLDFDIPGFKCLQHPPYSSIHPAGLCFVQAADVCHISI</sequence>
<reference evidence="1" key="1">
    <citation type="submission" date="2022-11" db="EMBL/GenBank/DDBJ databases">
        <title>Centuries of genome instability and evolution in soft-shell clam transmissible cancer (bioRxiv).</title>
        <authorList>
            <person name="Hart S.F.M."/>
            <person name="Yonemitsu M.A."/>
            <person name="Giersch R.M."/>
            <person name="Beal B.F."/>
            <person name="Arriagada G."/>
            <person name="Davis B.W."/>
            <person name="Ostrander E.A."/>
            <person name="Goff S.P."/>
            <person name="Metzger M.J."/>
        </authorList>
    </citation>
    <scope>NUCLEOTIDE SEQUENCE</scope>
    <source>
        <strain evidence="1">MELC-2E11</strain>
        <tissue evidence="1">Siphon/mantle</tissue>
    </source>
</reference>
<accession>A0ABY7DAU8</accession>
<evidence type="ECO:0000313" key="2">
    <source>
        <dbReference type="Proteomes" id="UP001164746"/>
    </source>
</evidence>
<organism evidence="1 2">
    <name type="scientific">Mya arenaria</name>
    <name type="common">Soft-shell clam</name>
    <dbReference type="NCBI Taxonomy" id="6604"/>
    <lineage>
        <taxon>Eukaryota</taxon>
        <taxon>Metazoa</taxon>
        <taxon>Spiralia</taxon>
        <taxon>Lophotrochozoa</taxon>
        <taxon>Mollusca</taxon>
        <taxon>Bivalvia</taxon>
        <taxon>Autobranchia</taxon>
        <taxon>Heteroconchia</taxon>
        <taxon>Euheterodonta</taxon>
        <taxon>Imparidentia</taxon>
        <taxon>Neoheterodontei</taxon>
        <taxon>Myida</taxon>
        <taxon>Myoidea</taxon>
        <taxon>Myidae</taxon>
        <taxon>Mya</taxon>
    </lineage>
</organism>
<gene>
    <name evidence="1" type="ORF">MAR_007272</name>
</gene>
<dbReference type="EMBL" id="CP111012">
    <property type="protein sequence ID" value="WAQ94801.1"/>
    <property type="molecule type" value="Genomic_DNA"/>
</dbReference>
<dbReference type="Proteomes" id="UP001164746">
    <property type="component" value="Chromosome 1"/>
</dbReference>
<keyword evidence="2" id="KW-1185">Reference proteome</keyword>
<proteinExistence type="predicted"/>
<name>A0ABY7DAU8_MYAAR</name>
<protein>
    <submittedName>
        <fullName evidence="1">Uncharacterized protein</fullName>
    </submittedName>
</protein>
<evidence type="ECO:0000313" key="1">
    <source>
        <dbReference type="EMBL" id="WAQ94801.1"/>
    </source>
</evidence>